<keyword evidence="2" id="KW-1185">Reference proteome</keyword>
<dbReference type="AlphaFoldDB" id="A0A843TLA2"/>
<accession>A0A843TLA2</accession>
<sequence>MAILMTGHGDLGGKETNPVLGDGAGRFKCGFFFSSVRTVGCVQEHLEDFGCLEAFEMGVLLTLLTEPADTSN</sequence>
<dbReference type="Proteomes" id="UP000652761">
    <property type="component" value="Unassembled WGS sequence"/>
</dbReference>
<protein>
    <submittedName>
        <fullName evidence="1">Uncharacterized protein</fullName>
    </submittedName>
</protein>
<dbReference type="EMBL" id="NMUH01000054">
    <property type="protein sequence ID" value="MQL70030.1"/>
    <property type="molecule type" value="Genomic_DNA"/>
</dbReference>
<name>A0A843TLA2_COLES</name>
<comment type="caution">
    <text evidence="1">The sequence shown here is derived from an EMBL/GenBank/DDBJ whole genome shotgun (WGS) entry which is preliminary data.</text>
</comment>
<evidence type="ECO:0000313" key="1">
    <source>
        <dbReference type="EMBL" id="MQL70030.1"/>
    </source>
</evidence>
<organism evidence="1 2">
    <name type="scientific">Colocasia esculenta</name>
    <name type="common">Wild taro</name>
    <name type="synonym">Arum esculentum</name>
    <dbReference type="NCBI Taxonomy" id="4460"/>
    <lineage>
        <taxon>Eukaryota</taxon>
        <taxon>Viridiplantae</taxon>
        <taxon>Streptophyta</taxon>
        <taxon>Embryophyta</taxon>
        <taxon>Tracheophyta</taxon>
        <taxon>Spermatophyta</taxon>
        <taxon>Magnoliopsida</taxon>
        <taxon>Liliopsida</taxon>
        <taxon>Araceae</taxon>
        <taxon>Aroideae</taxon>
        <taxon>Colocasieae</taxon>
        <taxon>Colocasia</taxon>
    </lineage>
</organism>
<gene>
    <name evidence="1" type="ORF">Taro_002348</name>
</gene>
<reference evidence="1" key="1">
    <citation type="submission" date="2017-07" db="EMBL/GenBank/DDBJ databases">
        <title>Taro Niue Genome Assembly and Annotation.</title>
        <authorList>
            <person name="Atibalentja N."/>
            <person name="Keating K."/>
            <person name="Fields C.J."/>
        </authorList>
    </citation>
    <scope>NUCLEOTIDE SEQUENCE</scope>
    <source>
        <strain evidence="1">Niue_2</strain>
        <tissue evidence="1">Leaf</tissue>
    </source>
</reference>
<proteinExistence type="predicted"/>
<evidence type="ECO:0000313" key="2">
    <source>
        <dbReference type="Proteomes" id="UP000652761"/>
    </source>
</evidence>